<proteinExistence type="inferred from homology"/>
<dbReference type="CDD" id="cd02440">
    <property type="entry name" value="AdoMet_MTases"/>
    <property type="match status" value="1"/>
</dbReference>
<reference evidence="7" key="2">
    <citation type="submission" date="2022-07" db="EMBL/GenBank/DDBJ databases">
        <authorList>
            <person name="Goncalves M.F.M."/>
            <person name="Hilario S."/>
            <person name="Van De Peer Y."/>
            <person name="Esteves A.C."/>
            <person name="Alves A."/>
        </authorList>
    </citation>
    <scope>NUCLEOTIDE SEQUENCE</scope>
    <source>
        <strain evidence="7">MUM 19.33</strain>
    </source>
</reference>
<dbReference type="RefSeq" id="XP_051363961.1">
    <property type="nucleotide sequence ID" value="XM_051504445.1"/>
</dbReference>
<dbReference type="Gene3D" id="3.40.50.150">
    <property type="entry name" value="Vaccinia Virus protein VP39"/>
    <property type="match status" value="1"/>
</dbReference>
<evidence type="ECO:0000313" key="7">
    <source>
        <dbReference type="EMBL" id="KAI6783105.1"/>
    </source>
</evidence>
<sequence>MFLLDYLNHRRDCQFKQNERVARLRGLPSCYHAAFSPLDRDIVTKPIQSLVEDVHNDPSKATQILRTYGKVAVKAHEKTNCVTEVMIEPAERWLKDGSVNLKGPLAGIPISLKDSLEVGGFDTTVGISSLTGNAQRTDGPHVKLLKDAGAVPYVKTNIPITLLSFESTNQVWGQCTNPYNEKYTPGGSTGGEGALLALGGRLGVGSDVAGSVRVPAHWSGIYSLRCSTGRWPKSGALTPMPGQDGVPSVLSPMTRTLNDLAYFTRSIVQMEPWKYCYTCHPLAWRSDVEKAYKEKKVLKVGIMRTDNVVDPSPPCQRALEMTEAALRRAGHEIREISPPDPYEGLQAASLLLNNDGVRTATDCMRWGEWNDKGVAQMLFYMRLPRPIKYLHYLWVKYVRRDPVWAGLLRDWHPKSAYEVWGLNARREAYKRRWFEWWNHVDVDFIIAPPNATPAVPHGGMHDAVSSCGYTFLFNLLDYTAGIIPVTHVDREKDALSPHFNIKKLNGVAQGAYKLYDADAMHGLPVGVQAYQHSASFVPKLATKIVQWLDLQKDDVLLDVGCGDGVLDVEFAKILAQGSGSLHGTDASLAMIDAARQTCRDAPNATFQVIDSTTPNAYQRETYTKVFSNAALHWILSAPSTRTSTFQSMYDALQPGGSLILEMGGQGNVCEMRTAIVSALARRMSMENIIAAEPWFFPNEAWLQRTLESVGFVVERCEREWRPTTADRGGVEGWVRLMGGQWLDVLDDEQQREEVIKECAQVLRHVCGGEGGDGKEMISYVRLRAVAKKPAA</sequence>
<comment type="similarity">
    <text evidence="2">Belongs to the amidase family.</text>
</comment>
<comment type="catalytic activity">
    <reaction evidence="1">
        <text>a monocarboxylic acid amide + H2O = a monocarboxylate + NH4(+)</text>
        <dbReference type="Rhea" id="RHEA:12020"/>
        <dbReference type="ChEBI" id="CHEBI:15377"/>
        <dbReference type="ChEBI" id="CHEBI:28938"/>
        <dbReference type="ChEBI" id="CHEBI:35757"/>
        <dbReference type="ChEBI" id="CHEBI:83628"/>
        <dbReference type="EC" id="3.5.1.4"/>
    </reaction>
</comment>
<comment type="caution">
    <text evidence="7">The sequence shown here is derived from an EMBL/GenBank/DDBJ whole genome shotgun (WGS) entry which is preliminary data.</text>
</comment>
<evidence type="ECO:0000256" key="4">
    <source>
        <dbReference type="ARBA" id="ARBA00022801"/>
    </source>
</evidence>
<name>A0A9P9Y4Y6_9HYPO</name>
<feature type="domain" description="Amidase" evidence="5">
    <location>
        <begin position="64"/>
        <end position="529"/>
    </location>
</feature>
<keyword evidence="4" id="KW-0378">Hydrolase</keyword>
<dbReference type="Proteomes" id="UP001055219">
    <property type="component" value="Unassembled WGS sequence"/>
</dbReference>
<evidence type="ECO:0000259" key="6">
    <source>
        <dbReference type="Pfam" id="PF13649"/>
    </source>
</evidence>
<organism evidence="7 8">
    <name type="scientific">Emericellopsis cladophorae</name>
    <dbReference type="NCBI Taxonomy" id="2686198"/>
    <lineage>
        <taxon>Eukaryota</taxon>
        <taxon>Fungi</taxon>
        <taxon>Dikarya</taxon>
        <taxon>Ascomycota</taxon>
        <taxon>Pezizomycotina</taxon>
        <taxon>Sordariomycetes</taxon>
        <taxon>Hypocreomycetidae</taxon>
        <taxon>Hypocreales</taxon>
        <taxon>Bionectriaceae</taxon>
        <taxon>Emericellopsis</taxon>
    </lineage>
</organism>
<dbReference type="PANTHER" id="PTHR46072:SF10">
    <property type="entry name" value="ACETAMIDASE"/>
    <property type="match status" value="1"/>
</dbReference>
<protein>
    <recommendedName>
        <fullName evidence="3">amidase</fullName>
        <ecNumber evidence="3">3.5.1.4</ecNumber>
    </recommendedName>
</protein>
<accession>A0A9P9Y4Y6</accession>
<dbReference type="EMBL" id="JAGIXG020000009">
    <property type="protein sequence ID" value="KAI6783105.1"/>
    <property type="molecule type" value="Genomic_DNA"/>
</dbReference>
<dbReference type="GO" id="GO:0004040">
    <property type="term" value="F:amidase activity"/>
    <property type="evidence" value="ECO:0007669"/>
    <property type="project" value="UniProtKB-EC"/>
</dbReference>
<dbReference type="OrthoDB" id="6428749at2759"/>
<evidence type="ECO:0000256" key="1">
    <source>
        <dbReference type="ARBA" id="ARBA00001311"/>
    </source>
</evidence>
<keyword evidence="8" id="KW-1185">Reference proteome</keyword>
<feature type="domain" description="Methyltransferase" evidence="6">
    <location>
        <begin position="557"/>
        <end position="656"/>
    </location>
</feature>
<dbReference type="InterPro" id="IPR041698">
    <property type="entry name" value="Methyltransf_25"/>
</dbReference>
<dbReference type="InterPro" id="IPR036928">
    <property type="entry name" value="AS_sf"/>
</dbReference>
<dbReference type="InterPro" id="IPR029063">
    <property type="entry name" value="SAM-dependent_MTases_sf"/>
</dbReference>
<dbReference type="InterPro" id="IPR023631">
    <property type="entry name" value="Amidase_dom"/>
</dbReference>
<dbReference type="FunFam" id="3.90.1300.10:FF:000003">
    <property type="entry name" value="Amidase signature enzyme"/>
    <property type="match status" value="1"/>
</dbReference>
<dbReference type="Gene3D" id="3.90.1300.10">
    <property type="entry name" value="Amidase signature (AS) domain"/>
    <property type="match status" value="1"/>
</dbReference>
<gene>
    <name evidence="7" type="ORF">J7T54_000607</name>
</gene>
<dbReference type="SUPFAM" id="SSF53335">
    <property type="entry name" value="S-adenosyl-L-methionine-dependent methyltransferases"/>
    <property type="match status" value="1"/>
</dbReference>
<evidence type="ECO:0000256" key="2">
    <source>
        <dbReference type="ARBA" id="ARBA00009199"/>
    </source>
</evidence>
<dbReference type="SUPFAM" id="SSF75304">
    <property type="entry name" value="Amidase signature (AS) enzymes"/>
    <property type="match status" value="1"/>
</dbReference>
<evidence type="ECO:0000259" key="5">
    <source>
        <dbReference type="Pfam" id="PF01425"/>
    </source>
</evidence>
<dbReference type="Pfam" id="PF13649">
    <property type="entry name" value="Methyltransf_25"/>
    <property type="match status" value="1"/>
</dbReference>
<dbReference type="GeneID" id="75827126"/>
<reference evidence="7" key="1">
    <citation type="journal article" date="2021" name="J Fungi (Basel)">
        <title>Genomic and Metabolomic Analyses of the Marine Fungus Emericellopsis cladophorae: Insights into Saltwater Adaptability Mechanisms and Its Biosynthetic Potential.</title>
        <authorList>
            <person name="Goncalves M.F.M."/>
            <person name="Hilario S."/>
            <person name="Van de Peer Y."/>
            <person name="Esteves A.C."/>
            <person name="Alves A."/>
        </authorList>
    </citation>
    <scope>NUCLEOTIDE SEQUENCE</scope>
    <source>
        <strain evidence="7">MUM 19.33</strain>
    </source>
</reference>
<dbReference type="Pfam" id="PF01425">
    <property type="entry name" value="Amidase"/>
    <property type="match status" value="1"/>
</dbReference>
<dbReference type="AlphaFoldDB" id="A0A9P9Y4Y6"/>
<evidence type="ECO:0000313" key="8">
    <source>
        <dbReference type="Proteomes" id="UP001055219"/>
    </source>
</evidence>
<dbReference type="PANTHER" id="PTHR46072">
    <property type="entry name" value="AMIDASE-RELATED-RELATED"/>
    <property type="match status" value="1"/>
</dbReference>
<dbReference type="EC" id="3.5.1.4" evidence="3"/>
<evidence type="ECO:0000256" key="3">
    <source>
        <dbReference type="ARBA" id="ARBA00012922"/>
    </source>
</evidence>